<gene>
    <name evidence="2" type="ORF">GCM10010910_28350</name>
</gene>
<organism evidence="2 3">
    <name type="scientific">Microbacterium nanhaiense</name>
    <dbReference type="NCBI Taxonomy" id="1301026"/>
    <lineage>
        <taxon>Bacteria</taxon>
        <taxon>Bacillati</taxon>
        <taxon>Actinomycetota</taxon>
        <taxon>Actinomycetes</taxon>
        <taxon>Micrococcales</taxon>
        <taxon>Microbacteriaceae</taxon>
        <taxon>Microbacterium</taxon>
    </lineage>
</organism>
<dbReference type="InterPro" id="IPR000835">
    <property type="entry name" value="HTH_MarR-typ"/>
</dbReference>
<dbReference type="InterPro" id="IPR036390">
    <property type="entry name" value="WH_DNA-bd_sf"/>
</dbReference>
<dbReference type="Gene3D" id="1.10.10.10">
    <property type="entry name" value="Winged helix-like DNA-binding domain superfamily/Winged helix DNA-binding domain"/>
    <property type="match status" value="1"/>
</dbReference>
<name>A0ABQ2N6C4_9MICO</name>
<comment type="caution">
    <text evidence="2">The sequence shown here is derived from an EMBL/GenBank/DDBJ whole genome shotgun (WGS) entry which is preliminary data.</text>
</comment>
<dbReference type="Proteomes" id="UP000638043">
    <property type="component" value="Unassembled WGS sequence"/>
</dbReference>
<dbReference type="RefSeq" id="WP_188702997.1">
    <property type="nucleotide sequence ID" value="NZ_BMMQ01000012.1"/>
</dbReference>
<dbReference type="EMBL" id="BMMQ01000012">
    <property type="protein sequence ID" value="GGO67173.1"/>
    <property type="molecule type" value="Genomic_DNA"/>
</dbReference>
<dbReference type="PROSITE" id="PS50995">
    <property type="entry name" value="HTH_MARR_2"/>
    <property type="match status" value="1"/>
</dbReference>
<dbReference type="SMART" id="SM00347">
    <property type="entry name" value="HTH_MARR"/>
    <property type="match status" value="1"/>
</dbReference>
<evidence type="ECO:0000313" key="3">
    <source>
        <dbReference type="Proteomes" id="UP000638043"/>
    </source>
</evidence>
<dbReference type="PANTHER" id="PTHR39515:SF2">
    <property type="entry name" value="HTH-TYPE TRANSCRIPTIONAL REGULATOR RV0880"/>
    <property type="match status" value="1"/>
</dbReference>
<dbReference type="Pfam" id="PF01047">
    <property type="entry name" value="MarR"/>
    <property type="match status" value="1"/>
</dbReference>
<dbReference type="InterPro" id="IPR011991">
    <property type="entry name" value="ArsR-like_HTH"/>
</dbReference>
<sequence>MNDTDRALDAGATLTALLEQVWQLNRMAAIQAPGEHSPSQYRTLGLLMDSGPRRVGDLAAEVRLSQPAMTKILHALADAGAITRERDPEDSRVTLVSITDAGRALIAQRSRTIVEHLLPAFTTLSAAEHRSLQHAVEILSTLMSGARVTPGKETR</sequence>
<feature type="domain" description="HTH marR-type" evidence="1">
    <location>
        <begin position="1"/>
        <end position="144"/>
    </location>
</feature>
<dbReference type="CDD" id="cd00090">
    <property type="entry name" value="HTH_ARSR"/>
    <property type="match status" value="1"/>
</dbReference>
<accession>A0ABQ2N6C4</accession>
<dbReference type="SUPFAM" id="SSF46785">
    <property type="entry name" value="Winged helix' DNA-binding domain"/>
    <property type="match status" value="1"/>
</dbReference>
<dbReference type="PANTHER" id="PTHR39515">
    <property type="entry name" value="CONSERVED PROTEIN"/>
    <property type="match status" value="1"/>
</dbReference>
<dbReference type="InterPro" id="IPR036388">
    <property type="entry name" value="WH-like_DNA-bd_sf"/>
</dbReference>
<dbReference type="InterPro" id="IPR052526">
    <property type="entry name" value="HTH-type_Bedaq_tolerance"/>
</dbReference>
<protein>
    <submittedName>
        <fullName evidence="2">MarR family transcriptional regulator</fullName>
    </submittedName>
</protein>
<evidence type="ECO:0000259" key="1">
    <source>
        <dbReference type="PROSITE" id="PS50995"/>
    </source>
</evidence>
<reference evidence="3" key="1">
    <citation type="journal article" date="2019" name="Int. J. Syst. Evol. Microbiol.">
        <title>The Global Catalogue of Microorganisms (GCM) 10K type strain sequencing project: providing services to taxonomists for standard genome sequencing and annotation.</title>
        <authorList>
            <consortium name="The Broad Institute Genomics Platform"/>
            <consortium name="The Broad Institute Genome Sequencing Center for Infectious Disease"/>
            <person name="Wu L."/>
            <person name="Ma J."/>
        </authorList>
    </citation>
    <scope>NUCLEOTIDE SEQUENCE [LARGE SCALE GENOMIC DNA]</scope>
    <source>
        <strain evidence="3">CGMCC 4.7181</strain>
    </source>
</reference>
<proteinExistence type="predicted"/>
<evidence type="ECO:0000313" key="2">
    <source>
        <dbReference type="EMBL" id="GGO67173.1"/>
    </source>
</evidence>
<keyword evidence="3" id="KW-1185">Reference proteome</keyword>